<evidence type="ECO:0000256" key="6">
    <source>
        <dbReference type="ARBA" id="ARBA00022927"/>
    </source>
</evidence>
<accession>E9GPB3</accession>
<dbReference type="InterPro" id="IPR050670">
    <property type="entry name" value="STAM"/>
</dbReference>
<dbReference type="EMBL" id="GL732556">
    <property type="protein sequence ID" value="EFX78711.1"/>
    <property type="molecule type" value="Genomic_DNA"/>
</dbReference>
<dbReference type="SUPFAM" id="SSF50044">
    <property type="entry name" value="SH3-domain"/>
    <property type="match status" value="1"/>
</dbReference>
<dbReference type="SMART" id="SM00326">
    <property type="entry name" value="SH3"/>
    <property type="match status" value="1"/>
</dbReference>
<dbReference type="GO" id="GO:0033565">
    <property type="term" value="C:ESCRT-0 complex"/>
    <property type="evidence" value="ECO:0000318"/>
    <property type="project" value="GO_Central"/>
</dbReference>
<dbReference type="CDD" id="cd03568">
    <property type="entry name" value="VHS_STAM"/>
    <property type="match status" value="1"/>
</dbReference>
<dbReference type="InParanoid" id="E9GPB3"/>
<dbReference type="SMART" id="SM00288">
    <property type="entry name" value="VHS"/>
    <property type="match status" value="1"/>
</dbReference>
<keyword evidence="6" id="KW-0653">Protein transport</keyword>
<dbReference type="SUPFAM" id="SSF48464">
    <property type="entry name" value="ENTH/VHS domain"/>
    <property type="match status" value="1"/>
</dbReference>
<feature type="domain" description="VHS" evidence="9">
    <location>
        <begin position="17"/>
        <end position="146"/>
    </location>
</feature>
<dbReference type="Gene3D" id="1.25.40.90">
    <property type="match status" value="1"/>
</dbReference>
<dbReference type="PROSITE" id="PS50002">
    <property type="entry name" value="SH3"/>
    <property type="match status" value="1"/>
</dbReference>
<dbReference type="PROSITE" id="PS50330">
    <property type="entry name" value="UIM"/>
    <property type="match status" value="1"/>
</dbReference>
<keyword evidence="4" id="KW-0813">Transport</keyword>
<dbReference type="AlphaFoldDB" id="E9GPB3"/>
<dbReference type="PANTHER" id="PTHR45929:SF3">
    <property type="entry name" value="JAK PATHWAY SIGNAL TRANSDUCTION ADAPTOR MOLECULE"/>
    <property type="match status" value="1"/>
</dbReference>
<dbReference type="Pfam" id="PF00018">
    <property type="entry name" value="SH3_1"/>
    <property type="match status" value="1"/>
</dbReference>
<dbReference type="PRINTS" id="PR00452">
    <property type="entry name" value="SH3DOMAIN"/>
</dbReference>
<dbReference type="PhylomeDB" id="E9GPB3"/>
<dbReference type="GO" id="GO:0043130">
    <property type="term" value="F:ubiquitin binding"/>
    <property type="evidence" value="ECO:0007669"/>
    <property type="project" value="InterPro"/>
</dbReference>
<dbReference type="InterPro" id="IPR002014">
    <property type="entry name" value="VHS_dom"/>
</dbReference>
<dbReference type="Gene3D" id="1.20.5.1940">
    <property type="match status" value="1"/>
</dbReference>
<gene>
    <name evidence="10" type="ORF">DAPPUDRAFT_305142</name>
</gene>
<dbReference type="InterPro" id="IPR008942">
    <property type="entry name" value="ENTH_VHS"/>
</dbReference>
<evidence type="ECO:0008006" key="12">
    <source>
        <dbReference type="Google" id="ProtNLM"/>
    </source>
</evidence>
<sequence length="482" mass="53621">MGIFSGSSPFDLDVEKATDEKNMSENWETILDVCDKVKAITTGPKDCLRAIIKRLYHQNPHVAKQAVKLLDACVSNCHKPFHLEIASRDSEQELYKLIKNKLHPQVASQLKQCLKKWAEGDFKTDSQLSLIPALYNRLRQEGVDFTETTEPVKKTVVNNKDVAAREEEDIAKAIALSLKEAEVTTKVSSSLYPSMTTSAPISPVKERERRKVRALYDFEAAEDNELTFKAGEIIHVIDDSDPNWWKGSNQRGEGLFPANFVSTDLEAEPEVMVARDTSKRVQFNEQVVVATLEETASSEAEVEIDEAKIDRMLHALHEADPTGERNDPEELKMLEDQCGAMGPLIDAELEKLDRRHAHLTKLGSHLIESLDMYRSLMREMPAPPQTHPNMNMGMSVPGYQYPGANVAPIGPVGGMNVSGNMKYPFPQPQAPPQSPSLAPFAPPVSHSATFPPNQVPNPMPYGVVNMGQQPFVNPYSGHPQNF</sequence>
<dbReference type="HOGENOM" id="CLU_010104_0_0_1"/>
<name>E9GPB3_DAPPU</name>
<dbReference type="OrthoDB" id="10068368at2759"/>
<dbReference type="Pfam" id="PF02809">
    <property type="entry name" value="UIM"/>
    <property type="match status" value="1"/>
</dbReference>
<dbReference type="InterPro" id="IPR003903">
    <property type="entry name" value="UIM_dom"/>
</dbReference>
<dbReference type="FunCoup" id="E9GPB3">
    <property type="interactions" value="1125"/>
</dbReference>
<comment type="similarity">
    <text evidence="2">Belongs to the STAM family.</text>
</comment>
<evidence type="ECO:0000256" key="2">
    <source>
        <dbReference type="ARBA" id="ARBA00009666"/>
    </source>
</evidence>
<evidence type="ECO:0000313" key="10">
    <source>
        <dbReference type="EMBL" id="EFX78711.1"/>
    </source>
</evidence>
<dbReference type="CDD" id="cd21388">
    <property type="entry name" value="GAT_STAM"/>
    <property type="match status" value="1"/>
</dbReference>
<proteinExistence type="inferred from homology"/>
<dbReference type="InterPro" id="IPR001452">
    <property type="entry name" value="SH3_domain"/>
</dbReference>
<dbReference type="STRING" id="6669.E9GPB3"/>
<organism evidence="10 11">
    <name type="scientific">Daphnia pulex</name>
    <name type="common">Water flea</name>
    <dbReference type="NCBI Taxonomy" id="6669"/>
    <lineage>
        <taxon>Eukaryota</taxon>
        <taxon>Metazoa</taxon>
        <taxon>Ecdysozoa</taxon>
        <taxon>Arthropoda</taxon>
        <taxon>Crustacea</taxon>
        <taxon>Branchiopoda</taxon>
        <taxon>Diplostraca</taxon>
        <taxon>Cladocera</taxon>
        <taxon>Anomopoda</taxon>
        <taxon>Daphniidae</taxon>
        <taxon>Daphnia</taxon>
    </lineage>
</organism>
<evidence type="ECO:0000259" key="8">
    <source>
        <dbReference type="PROSITE" id="PS50002"/>
    </source>
</evidence>
<reference evidence="10 11" key="1">
    <citation type="journal article" date="2011" name="Science">
        <title>The ecoresponsive genome of Daphnia pulex.</title>
        <authorList>
            <person name="Colbourne J.K."/>
            <person name="Pfrender M.E."/>
            <person name="Gilbert D."/>
            <person name="Thomas W.K."/>
            <person name="Tucker A."/>
            <person name="Oakley T.H."/>
            <person name="Tokishita S."/>
            <person name="Aerts A."/>
            <person name="Arnold G.J."/>
            <person name="Basu M.K."/>
            <person name="Bauer D.J."/>
            <person name="Caceres C.E."/>
            <person name="Carmel L."/>
            <person name="Casola C."/>
            <person name="Choi J.H."/>
            <person name="Detter J.C."/>
            <person name="Dong Q."/>
            <person name="Dusheyko S."/>
            <person name="Eads B.D."/>
            <person name="Frohlich T."/>
            <person name="Geiler-Samerotte K.A."/>
            <person name="Gerlach D."/>
            <person name="Hatcher P."/>
            <person name="Jogdeo S."/>
            <person name="Krijgsveld J."/>
            <person name="Kriventseva E.V."/>
            <person name="Kultz D."/>
            <person name="Laforsch C."/>
            <person name="Lindquist E."/>
            <person name="Lopez J."/>
            <person name="Manak J.R."/>
            <person name="Muller J."/>
            <person name="Pangilinan J."/>
            <person name="Patwardhan R.P."/>
            <person name="Pitluck S."/>
            <person name="Pritham E.J."/>
            <person name="Rechtsteiner A."/>
            <person name="Rho M."/>
            <person name="Rogozin I.B."/>
            <person name="Sakarya O."/>
            <person name="Salamov A."/>
            <person name="Schaack S."/>
            <person name="Shapiro H."/>
            <person name="Shiga Y."/>
            <person name="Skalitzky C."/>
            <person name="Smith Z."/>
            <person name="Souvorov A."/>
            <person name="Sung W."/>
            <person name="Tang Z."/>
            <person name="Tsuchiya D."/>
            <person name="Tu H."/>
            <person name="Vos H."/>
            <person name="Wang M."/>
            <person name="Wolf Y.I."/>
            <person name="Yamagata H."/>
            <person name="Yamada T."/>
            <person name="Ye Y."/>
            <person name="Shaw J.R."/>
            <person name="Andrews J."/>
            <person name="Crease T.J."/>
            <person name="Tang H."/>
            <person name="Lucas S.M."/>
            <person name="Robertson H.M."/>
            <person name="Bork P."/>
            <person name="Koonin E.V."/>
            <person name="Zdobnov E.M."/>
            <person name="Grigoriev I.V."/>
            <person name="Lynch M."/>
            <person name="Boore J.L."/>
        </authorList>
    </citation>
    <scope>NUCLEOTIDE SEQUENCE [LARGE SCALE GENOMIC DNA]</scope>
</reference>
<dbReference type="Pfam" id="PF00790">
    <property type="entry name" value="VHS"/>
    <property type="match status" value="1"/>
</dbReference>
<dbReference type="FunFam" id="2.30.30.40:FF:000072">
    <property type="entry name" value="Unconventional Myosin IB"/>
    <property type="match status" value="1"/>
</dbReference>
<dbReference type="Gene3D" id="2.30.30.40">
    <property type="entry name" value="SH3 Domains"/>
    <property type="match status" value="1"/>
</dbReference>
<dbReference type="eggNOG" id="KOG2199">
    <property type="taxonomic scope" value="Eukaryota"/>
</dbReference>
<dbReference type="FunFam" id="1.25.40.90:FF:000009">
    <property type="entry name" value="Putative signal transducing adapter molecule 1"/>
    <property type="match status" value="1"/>
</dbReference>
<dbReference type="PROSITE" id="PS50179">
    <property type="entry name" value="VHS"/>
    <property type="match status" value="1"/>
</dbReference>
<dbReference type="KEGG" id="dpx:DAPPUDRAFT_305142"/>
<keyword evidence="11" id="KW-1185">Reference proteome</keyword>
<evidence type="ECO:0000256" key="7">
    <source>
        <dbReference type="PROSITE-ProRule" id="PRU00192"/>
    </source>
</evidence>
<evidence type="ECO:0000256" key="5">
    <source>
        <dbReference type="ARBA" id="ARBA00022753"/>
    </source>
</evidence>
<dbReference type="Proteomes" id="UP000000305">
    <property type="component" value="Unassembled WGS sequence"/>
</dbReference>
<dbReference type="GO" id="GO:0043328">
    <property type="term" value="P:protein transport to vacuole involved in ubiquitin-dependent protein catabolic process via the multivesicular body sorting pathway"/>
    <property type="evidence" value="ECO:0000318"/>
    <property type="project" value="GO_Central"/>
</dbReference>
<dbReference type="InterPro" id="IPR036028">
    <property type="entry name" value="SH3-like_dom_sf"/>
</dbReference>
<protein>
    <recommendedName>
        <fullName evidence="12">Signal transducing adapter molecule 1</fullName>
    </recommendedName>
</protein>
<evidence type="ECO:0000256" key="4">
    <source>
        <dbReference type="ARBA" id="ARBA00022448"/>
    </source>
</evidence>
<comment type="subcellular location">
    <subcellularLocation>
        <location evidence="1">Endosome</location>
    </subcellularLocation>
</comment>
<dbReference type="CDD" id="cd11820">
    <property type="entry name" value="SH3_STAM"/>
    <property type="match status" value="1"/>
</dbReference>
<keyword evidence="5" id="KW-0967">Endosome</keyword>
<evidence type="ECO:0000259" key="9">
    <source>
        <dbReference type="PROSITE" id="PS50179"/>
    </source>
</evidence>
<evidence type="ECO:0000256" key="1">
    <source>
        <dbReference type="ARBA" id="ARBA00004177"/>
    </source>
</evidence>
<feature type="domain" description="SH3" evidence="8">
    <location>
        <begin position="207"/>
        <end position="266"/>
    </location>
</feature>
<keyword evidence="3 7" id="KW-0728">SH3 domain</keyword>
<dbReference type="GO" id="GO:0035091">
    <property type="term" value="F:phosphatidylinositol binding"/>
    <property type="evidence" value="ECO:0007669"/>
    <property type="project" value="InterPro"/>
</dbReference>
<evidence type="ECO:0000256" key="3">
    <source>
        <dbReference type="ARBA" id="ARBA00022443"/>
    </source>
</evidence>
<evidence type="ECO:0000313" key="11">
    <source>
        <dbReference type="Proteomes" id="UP000000305"/>
    </source>
</evidence>
<dbReference type="PANTHER" id="PTHR45929">
    <property type="entry name" value="JAK PATHWAY SIGNAL TRANSDUCTION ADAPTOR MOLECULE"/>
    <property type="match status" value="1"/>
</dbReference>
<dbReference type="OMA" id="QVYRDWW"/>